<name>X1RJ87_9ZZZZ</name>
<dbReference type="AlphaFoldDB" id="X1RJ87"/>
<sequence>MVQTDNGKKDQMQLNLTREQVTETIISDLIQAGVLLRGEAERYRKILATYDNVTMLKVLLSAHELREAGGGEIITP</sequence>
<organism evidence="1">
    <name type="scientific">marine sediment metagenome</name>
    <dbReference type="NCBI Taxonomy" id="412755"/>
    <lineage>
        <taxon>unclassified sequences</taxon>
        <taxon>metagenomes</taxon>
        <taxon>ecological metagenomes</taxon>
    </lineage>
</organism>
<reference evidence="1" key="1">
    <citation type="journal article" date="2014" name="Front. Microbiol.">
        <title>High frequency of phylogenetically diverse reductive dehalogenase-homologous genes in deep subseafloor sedimentary metagenomes.</title>
        <authorList>
            <person name="Kawai M."/>
            <person name="Futagami T."/>
            <person name="Toyoda A."/>
            <person name="Takaki Y."/>
            <person name="Nishi S."/>
            <person name="Hori S."/>
            <person name="Arai W."/>
            <person name="Tsubouchi T."/>
            <person name="Morono Y."/>
            <person name="Uchiyama I."/>
            <person name="Ito T."/>
            <person name="Fujiyama A."/>
            <person name="Inagaki F."/>
            <person name="Takami H."/>
        </authorList>
    </citation>
    <scope>NUCLEOTIDE SEQUENCE</scope>
    <source>
        <strain evidence="1">Expedition CK06-06</strain>
    </source>
</reference>
<evidence type="ECO:0000313" key="1">
    <source>
        <dbReference type="EMBL" id="GAI63235.1"/>
    </source>
</evidence>
<dbReference type="EMBL" id="BARW01000355">
    <property type="protein sequence ID" value="GAI63235.1"/>
    <property type="molecule type" value="Genomic_DNA"/>
</dbReference>
<proteinExistence type="predicted"/>
<gene>
    <name evidence="1" type="ORF">S12H4_01683</name>
</gene>
<accession>X1RJ87</accession>
<protein>
    <submittedName>
        <fullName evidence="1">Uncharacterized protein</fullName>
    </submittedName>
</protein>
<comment type="caution">
    <text evidence="1">The sequence shown here is derived from an EMBL/GenBank/DDBJ whole genome shotgun (WGS) entry which is preliminary data.</text>
</comment>